<evidence type="ECO:0000313" key="2">
    <source>
        <dbReference type="EMBL" id="QJA46862.1"/>
    </source>
</evidence>
<feature type="compositionally biased region" description="Basic residues" evidence="1">
    <location>
        <begin position="1"/>
        <end position="12"/>
    </location>
</feature>
<reference evidence="2" key="1">
    <citation type="submission" date="2020-03" db="EMBL/GenBank/DDBJ databases">
        <title>The deep terrestrial virosphere.</title>
        <authorList>
            <person name="Holmfeldt K."/>
            <person name="Nilsson E."/>
            <person name="Simone D."/>
            <person name="Lopez-Fernandez M."/>
            <person name="Wu X."/>
            <person name="de Brujin I."/>
            <person name="Lundin D."/>
            <person name="Andersson A."/>
            <person name="Bertilsson S."/>
            <person name="Dopson M."/>
        </authorList>
    </citation>
    <scope>NUCLEOTIDE SEQUENCE</scope>
    <source>
        <strain evidence="2">TM448A00538</strain>
    </source>
</reference>
<organism evidence="2">
    <name type="scientific">viral metagenome</name>
    <dbReference type="NCBI Taxonomy" id="1070528"/>
    <lineage>
        <taxon>unclassified sequences</taxon>
        <taxon>metagenomes</taxon>
        <taxon>organismal metagenomes</taxon>
    </lineage>
</organism>
<sequence>MPYKRSGNKVMHKKGESWKVKQTCKSSAAAESAIRLLRGIEHGMQPKKRKKK</sequence>
<protein>
    <submittedName>
        <fullName evidence="2">Uncharacterized protein</fullName>
    </submittedName>
</protein>
<name>A0A6H1ZHB1_9ZZZZ</name>
<feature type="region of interest" description="Disordered" evidence="1">
    <location>
        <begin position="1"/>
        <end position="22"/>
    </location>
</feature>
<proteinExistence type="predicted"/>
<dbReference type="AlphaFoldDB" id="A0A6H1ZHB1"/>
<dbReference type="EMBL" id="MT144023">
    <property type="protein sequence ID" value="QJA46862.1"/>
    <property type="molecule type" value="Genomic_DNA"/>
</dbReference>
<evidence type="ECO:0000256" key="1">
    <source>
        <dbReference type="SAM" id="MobiDB-lite"/>
    </source>
</evidence>
<gene>
    <name evidence="2" type="ORF">TM448A00538_0024</name>
</gene>
<accession>A0A6H1ZHB1</accession>